<comment type="similarity">
    <text evidence="1 5">Belongs to the protein disulfide isomerase family.</text>
</comment>
<evidence type="ECO:0000313" key="8">
    <source>
        <dbReference type="EMBL" id="KAL3891459.1"/>
    </source>
</evidence>
<feature type="signal peptide" evidence="6">
    <location>
        <begin position="1"/>
        <end position="27"/>
    </location>
</feature>
<evidence type="ECO:0000256" key="3">
    <source>
        <dbReference type="ARBA" id="ARBA00022737"/>
    </source>
</evidence>
<dbReference type="SUPFAM" id="SSF52833">
    <property type="entry name" value="Thioredoxin-like"/>
    <property type="match status" value="3"/>
</dbReference>
<dbReference type="InterPro" id="IPR051063">
    <property type="entry name" value="PDI"/>
</dbReference>
<proteinExistence type="inferred from homology"/>
<feature type="domain" description="Thioredoxin" evidence="7">
    <location>
        <begin position="272"/>
        <end position="405"/>
    </location>
</feature>
<reference evidence="8 9" key="1">
    <citation type="submission" date="2024-11" db="EMBL/GenBank/DDBJ databases">
        <title>Chromosome-level genome assembly of the freshwater bivalve Anodonta woodiana.</title>
        <authorList>
            <person name="Chen X."/>
        </authorList>
    </citation>
    <scope>NUCLEOTIDE SEQUENCE [LARGE SCALE GENOMIC DNA]</scope>
    <source>
        <strain evidence="8">MN2024</strain>
        <tissue evidence="8">Gills</tissue>
    </source>
</reference>
<evidence type="ECO:0000256" key="2">
    <source>
        <dbReference type="ARBA" id="ARBA00022729"/>
    </source>
</evidence>
<dbReference type="EMBL" id="JBJQND010000001">
    <property type="protein sequence ID" value="KAL3891459.1"/>
    <property type="molecule type" value="Genomic_DNA"/>
</dbReference>
<keyword evidence="4" id="KW-0676">Redox-active center</keyword>
<evidence type="ECO:0000313" key="9">
    <source>
        <dbReference type="Proteomes" id="UP001634394"/>
    </source>
</evidence>
<gene>
    <name evidence="8" type="ORF">ACJMK2_003721</name>
</gene>
<evidence type="ECO:0000256" key="6">
    <source>
        <dbReference type="SAM" id="SignalP"/>
    </source>
</evidence>
<keyword evidence="9" id="KW-1185">Reference proteome</keyword>
<feature type="chain" id="PRO_5044860238" description="Thioredoxin domain-containing protein" evidence="6">
    <location>
        <begin position="28"/>
        <end position="414"/>
    </location>
</feature>
<dbReference type="PANTHER" id="PTHR45672">
    <property type="entry name" value="PROTEIN DISULFIDE-ISOMERASE C17H9.14C-RELATED"/>
    <property type="match status" value="1"/>
</dbReference>
<dbReference type="PANTHER" id="PTHR45672:SF3">
    <property type="entry name" value="THIOREDOXIN DOMAIN-CONTAINING PROTEIN 5"/>
    <property type="match status" value="1"/>
</dbReference>
<keyword evidence="3" id="KW-0677">Repeat</keyword>
<feature type="domain" description="Thioredoxin" evidence="7">
    <location>
        <begin position="14"/>
        <end position="142"/>
    </location>
</feature>
<dbReference type="InterPro" id="IPR036249">
    <property type="entry name" value="Thioredoxin-like_sf"/>
</dbReference>
<dbReference type="Proteomes" id="UP001634394">
    <property type="component" value="Unassembled WGS sequence"/>
</dbReference>
<dbReference type="InterPro" id="IPR005788">
    <property type="entry name" value="PDI_thioredoxin-like_dom"/>
</dbReference>
<dbReference type="Gene3D" id="3.40.30.10">
    <property type="entry name" value="Glutaredoxin"/>
    <property type="match status" value="3"/>
</dbReference>
<sequence length="414" mass="48092">MIQAMGIMEKTLTYLLLLALPLVIVHCYDSHSSNAVLYTQENFDEIIKDKKHFVMFFAPWCGHCKRLSPTWDELAKRYNSEDSDVTIAKVDCTVDTKVCADQQVRGYPTMKFFNMEQNKNVVPYRGNRDLDSLLRFVVEELTKDEGEEEDKKPEEDIKKFFELDSDNFEKVTERGDHFIKFYAPWCGHCQQLAPTWQQLASSDLIDGLMVEKVDCTAHRALCSRIGIRGYPTLLWFRDGEKIDEYTGGRSLEDLMNYAAEMMRKKIRSPMAGNEPEVVPKKVIEEILEEGNNDKDKPNEPVLSLNTNNFDETISEDLTFVQFFAPWCDYCKRLAPTWDELGKKYADVEEIKIAKVDCTQSHDLCFEYNVKSYPTLLLFRNGAKIEEYLKERDLDALSQFVETKKEKMEAKHTEL</sequence>
<keyword evidence="2 6" id="KW-0732">Signal</keyword>
<dbReference type="InterPro" id="IPR017937">
    <property type="entry name" value="Thioredoxin_CS"/>
</dbReference>
<dbReference type="Pfam" id="PF00085">
    <property type="entry name" value="Thioredoxin"/>
    <property type="match status" value="3"/>
</dbReference>
<evidence type="ECO:0000256" key="1">
    <source>
        <dbReference type="ARBA" id="ARBA00006347"/>
    </source>
</evidence>
<protein>
    <recommendedName>
        <fullName evidence="7">Thioredoxin domain-containing protein</fullName>
    </recommendedName>
</protein>
<organism evidence="8 9">
    <name type="scientific">Sinanodonta woodiana</name>
    <name type="common">Chinese pond mussel</name>
    <name type="synonym">Anodonta woodiana</name>
    <dbReference type="NCBI Taxonomy" id="1069815"/>
    <lineage>
        <taxon>Eukaryota</taxon>
        <taxon>Metazoa</taxon>
        <taxon>Spiralia</taxon>
        <taxon>Lophotrochozoa</taxon>
        <taxon>Mollusca</taxon>
        <taxon>Bivalvia</taxon>
        <taxon>Autobranchia</taxon>
        <taxon>Heteroconchia</taxon>
        <taxon>Palaeoheterodonta</taxon>
        <taxon>Unionida</taxon>
        <taxon>Unionoidea</taxon>
        <taxon>Unionidae</taxon>
        <taxon>Unioninae</taxon>
        <taxon>Sinanodonta</taxon>
    </lineage>
</organism>
<dbReference type="PROSITE" id="PS51352">
    <property type="entry name" value="THIOREDOXIN_2"/>
    <property type="match status" value="3"/>
</dbReference>
<dbReference type="InterPro" id="IPR013766">
    <property type="entry name" value="Thioredoxin_domain"/>
</dbReference>
<dbReference type="GO" id="GO:0012505">
    <property type="term" value="C:endomembrane system"/>
    <property type="evidence" value="ECO:0007669"/>
    <property type="project" value="UniProtKB-ARBA"/>
</dbReference>
<evidence type="ECO:0000259" key="7">
    <source>
        <dbReference type="PROSITE" id="PS51352"/>
    </source>
</evidence>
<dbReference type="GO" id="GO:0005737">
    <property type="term" value="C:cytoplasm"/>
    <property type="evidence" value="ECO:0007669"/>
    <property type="project" value="UniProtKB-ARBA"/>
</dbReference>
<name>A0ABD3XZ15_SINWO</name>
<dbReference type="PRINTS" id="PR00421">
    <property type="entry name" value="THIOREDOXIN"/>
</dbReference>
<evidence type="ECO:0000256" key="4">
    <source>
        <dbReference type="ARBA" id="ARBA00023284"/>
    </source>
</evidence>
<accession>A0ABD3XZ15</accession>
<dbReference type="AlphaFoldDB" id="A0ABD3XZ15"/>
<dbReference type="PROSITE" id="PS00194">
    <property type="entry name" value="THIOREDOXIN_1"/>
    <property type="match status" value="2"/>
</dbReference>
<comment type="caution">
    <text evidence="8">The sequence shown here is derived from an EMBL/GenBank/DDBJ whole genome shotgun (WGS) entry which is preliminary data.</text>
</comment>
<dbReference type="NCBIfam" id="TIGR01126">
    <property type="entry name" value="pdi_dom"/>
    <property type="match status" value="1"/>
</dbReference>
<feature type="domain" description="Thioredoxin" evidence="7">
    <location>
        <begin position="146"/>
        <end position="263"/>
    </location>
</feature>
<evidence type="ECO:0000256" key="5">
    <source>
        <dbReference type="RuleBase" id="RU004208"/>
    </source>
</evidence>